<name>A0A371D4P8_9APHY</name>
<organism evidence="1 2">
    <name type="scientific">Lentinus brumalis</name>
    <dbReference type="NCBI Taxonomy" id="2498619"/>
    <lineage>
        <taxon>Eukaryota</taxon>
        <taxon>Fungi</taxon>
        <taxon>Dikarya</taxon>
        <taxon>Basidiomycota</taxon>
        <taxon>Agaricomycotina</taxon>
        <taxon>Agaricomycetes</taxon>
        <taxon>Polyporales</taxon>
        <taxon>Polyporaceae</taxon>
        <taxon>Lentinus</taxon>
    </lineage>
</organism>
<dbReference type="EMBL" id="KZ857418">
    <property type="protein sequence ID" value="RDX47505.1"/>
    <property type="molecule type" value="Genomic_DNA"/>
</dbReference>
<evidence type="ECO:0000313" key="2">
    <source>
        <dbReference type="Proteomes" id="UP000256964"/>
    </source>
</evidence>
<keyword evidence="2" id="KW-1185">Reference proteome</keyword>
<sequence length="202" mass="23008">MEADSHPAGAVTILDVGDTRKSPWMSIPATERLHRRRWTCCLSVGLFTRPLAFEFIMRRCRRPWLLVWLPSRSLEVAVDRERLKHVLLALDAVMLEVETQEDEWRGLLSVLVSHKSWTISVALMISNLQGDVGEVVRCQRLDIFVYPVHPAESRHSMDRGSRGRNRLSRPTSAVVKSNQITAAFSEAQVLPHAKINVVDHVR</sequence>
<dbReference type="Proteomes" id="UP000256964">
    <property type="component" value="Unassembled WGS sequence"/>
</dbReference>
<proteinExistence type="predicted"/>
<evidence type="ECO:0000313" key="1">
    <source>
        <dbReference type="EMBL" id="RDX47505.1"/>
    </source>
</evidence>
<accession>A0A371D4P8</accession>
<gene>
    <name evidence="1" type="ORF">OH76DRAFT_1405845</name>
</gene>
<protein>
    <submittedName>
        <fullName evidence="1">Uncharacterized protein</fullName>
    </submittedName>
</protein>
<dbReference type="AlphaFoldDB" id="A0A371D4P8"/>
<reference evidence="1 2" key="1">
    <citation type="journal article" date="2018" name="Biotechnol. Biofuels">
        <title>Integrative visual omics of the white-rot fungus Polyporus brumalis exposes the biotechnological potential of its oxidative enzymes for delignifying raw plant biomass.</title>
        <authorList>
            <person name="Miyauchi S."/>
            <person name="Rancon A."/>
            <person name="Drula E."/>
            <person name="Hage H."/>
            <person name="Chaduli D."/>
            <person name="Favel A."/>
            <person name="Grisel S."/>
            <person name="Henrissat B."/>
            <person name="Herpoel-Gimbert I."/>
            <person name="Ruiz-Duenas F.J."/>
            <person name="Chevret D."/>
            <person name="Hainaut M."/>
            <person name="Lin J."/>
            <person name="Wang M."/>
            <person name="Pangilinan J."/>
            <person name="Lipzen A."/>
            <person name="Lesage-Meessen L."/>
            <person name="Navarro D."/>
            <person name="Riley R."/>
            <person name="Grigoriev I.V."/>
            <person name="Zhou S."/>
            <person name="Raouche S."/>
            <person name="Rosso M.N."/>
        </authorList>
    </citation>
    <scope>NUCLEOTIDE SEQUENCE [LARGE SCALE GENOMIC DNA]</scope>
    <source>
        <strain evidence="1 2">BRFM 1820</strain>
    </source>
</reference>